<sequence>METKMNSMLSRRPDQAIIIRDIHRLTEEGWVYCSGLTIINESIAALSVSQPDLPADQITYIDGQGSYLLPGIIDVHGDAFERHITPRAGTELPLDLAIAANDHSLIGAGITSFFYSITDGFEPGPRSRETVRELLNEIELLCPRLRCNSFIHIRHESVNTEGHEELQQWMRDRRIQLLSLNDHLPDLQNPGKVERYLAGLQRRVKMTEQESLHFLEQLQTRRLLGEQQVSELVSLAHEIGIPLASHDDATLEDVERSHQRAVSICEFPMTMVCAHEARRLGCHVVMGSPNLVRGGSHVGGVSVAEAIKNDAVDILCSDYHYPSLLRAPFLLHRNQGMPLEQAWQLVSYNPAKAVGMAHRKGLIESGYDADLLIMDALDGSPLSIRQVICNGRIALSRDR</sequence>
<reference evidence="2 3" key="1">
    <citation type="submission" date="2017-05" db="EMBL/GenBank/DDBJ databases">
        <title>Genomic insights into alkan degradation activity of Oleiphilus messinensis.</title>
        <authorList>
            <person name="Kozyavkin S.A."/>
            <person name="Slesarev A.I."/>
            <person name="Golyshin P.N."/>
            <person name="Korzhenkov A."/>
            <person name="Golyshina O.N."/>
            <person name="Toshchakov S.V."/>
        </authorList>
    </citation>
    <scope>NUCLEOTIDE SEQUENCE [LARGE SCALE GENOMIC DNA]</scope>
    <source>
        <strain evidence="2 3">ME102</strain>
    </source>
</reference>
<dbReference type="InterPro" id="IPR032466">
    <property type="entry name" value="Metal_Hydrolase"/>
</dbReference>
<accession>A0A1Y0I8B0</accession>
<dbReference type="SUPFAM" id="SSF51556">
    <property type="entry name" value="Metallo-dependent hydrolases"/>
    <property type="match status" value="1"/>
</dbReference>
<dbReference type="InterPro" id="IPR006680">
    <property type="entry name" value="Amidohydro-rel"/>
</dbReference>
<dbReference type="InterPro" id="IPR012696">
    <property type="entry name" value="PhnM"/>
</dbReference>
<dbReference type="AlphaFoldDB" id="A0A1Y0I8B0"/>
<dbReference type="InterPro" id="IPR051781">
    <property type="entry name" value="Metallo-dep_Hydrolase"/>
</dbReference>
<dbReference type="Pfam" id="PF01979">
    <property type="entry name" value="Amidohydro_1"/>
    <property type="match status" value="1"/>
</dbReference>
<dbReference type="GO" id="GO:0016810">
    <property type="term" value="F:hydrolase activity, acting on carbon-nitrogen (but not peptide) bonds"/>
    <property type="evidence" value="ECO:0007669"/>
    <property type="project" value="InterPro"/>
</dbReference>
<organism evidence="2 3">
    <name type="scientific">Oleiphilus messinensis</name>
    <dbReference type="NCBI Taxonomy" id="141451"/>
    <lineage>
        <taxon>Bacteria</taxon>
        <taxon>Pseudomonadati</taxon>
        <taxon>Pseudomonadota</taxon>
        <taxon>Gammaproteobacteria</taxon>
        <taxon>Oceanospirillales</taxon>
        <taxon>Oleiphilaceae</taxon>
        <taxon>Oleiphilus</taxon>
    </lineage>
</organism>
<dbReference type="NCBIfam" id="NF011987">
    <property type="entry name" value="PRK15446.2-3"/>
    <property type="match status" value="1"/>
</dbReference>
<dbReference type="PANTHER" id="PTHR43135:SF3">
    <property type="entry name" value="ALPHA-D-RIBOSE 1-METHYLPHOSPHONATE 5-TRIPHOSPHATE DIPHOSPHATASE"/>
    <property type="match status" value="1"/>
</dbReference>
<dbReference type="Gene3D" id="2.30.40.10">
    <property type="entry name" value="Urease, subunit C, domain 1"/>
    <property type="match status" value="1"/>
</dbReference>
<gene>
    <name evidence="2" type="ORF">OLMES_1558</name>
</gene>
<dbReference type="PIRSF" id="PIRSF038971">
    <property type="entry name" value="PhnM"/>
    <property type="match status" value="1"/>
</dbReference>
<evidence type="ECO:0000259" key="1">
    <source>
        <dbReference type="Pfam" id="PF01979"/>
    </source>
</evidence>
<dbReference type="NCBIfam" id="NF011990">
    <property type="entry name" value="PRK15446.2-6"/>
    <property type="match status" value="1"/>
</dbReference>
<evidence type="ECO:0000313" key="3">
    <source>
        <dbReference type="Proteomes" id="UP000196027"/>
    </source>
</evidence>
<dbReference type="GO" id="GO:0019700">
    <property type="term" value="P:organic phosphonate catabolic process"/>
    <property type="evidence" value="ECO:0007669"/>
    <property type="project" value="InterPro"/>
</dbReference>
<dbReference type="Gene3D" id="3.20.20.140">
    <property type="entry name" value="Metal-dependent hydrolases"/>
    <property type="match status" value="2"/>
</dbReference>
<feature type="domain" description="Amidohydrolase-related" evidence="1">
    <location>
        <begin position="67"/>
        <end position="393"/>
    </location>
</feature>
<dbReference type="InterPro" id="IPR011059">
    <property type="entry name" value="Metal-dep_hydrolase_composite"/>
</dbReference>
<keyword evidence="2" id="KW-0378">Hydrolase</keyword>
<dbReference type="PANTHER" id="PTHR43135">
    <property type="entry name" value="ALPHA-D-RIBOSE 1-METHYLPHOSPHONATE 5-TRIPHOSPHATE DIPHOSPHATASE"/>
    <property type="match status" value="1"/>
</dbReference>
<dbReference type="SUPFAM" id="SSF51338">
    <property type="entry name" value="Composite domain of metallo-dependent hydrolases"/>
    <property type="match status" value="1"/>
</dbReference>
<name>A0A1Y0I8B0_9GAMM</name>
<evidence type="ECO:0000313" key="2">
    <source>
        <dbReference type="EMBL" id="ARU55633.1"/>
    </source>
</evidence>
<dbReference type="EMBL" id="CP021425">
    <property type="protein sequence ID" value="ARU55633.1"/>
    <property type="molecule type" value="Genomic_DNA"/>
</dbReference>
<dbReference type="Proteomes" id="UP000196027">
    <property type="component" value="Chromosome"/>
</dbReference>
<keyword evidence="3" id="KW-1185">Reference proteome</keyword>
<dbReference type="NCBIfam" id="NF011984">
    <property type="entry name" value="PRK15446.1-5"/>
    <property type="match status" value="1"/>
</dbReference>
<protein>
    <submittedName>
        <fullName evidence="2">Amidohydrolase 3</fullName>
    </submittedName>
</protein>
<proteinExistence type="predicted"/>
<dbReference type="KEGG" id="ome:OLMES_1558"/>